<evidence type="ECO:0000256" key="3">
    <source>
        <dbReference type="ARBA" id="ARBA00022723"/>
    </source>
</evidence>
<evidence type="ECO:0000256" key="6">
    <source>
        <dbReference type="ARBA" id="ARBA00022801"/>
    </source>
</evidence>
<evidence type="ECO:0000256" key="9">
    <source>
        <dbReference type="ARBA" id="ARBA00022840"/>
    </source>
</evidence>
<evidence type="ECO:0000256" key="1">
    <source>
        <dbReference type="ARBA" id="ARBA00004123"/>
    </source>
</evidence>
<dbReference type="InterPro" id="IPR001650">
    <property type="entry name" value="Helicase_C-like"/>
</dbReference>
<name>A0AAI8Z2D0_9PEZI</name>
<evidence type="ECO:0000256" key="11">
    <source>
        <dbReference type="PROSITE-ProRule" id="PRU00175"/>
    </source>
</evidence>
<dbReference type="GO" id="GO:0004386">
    <property type="term" value="F:helicase activity"/>
    <property type="evidence" value="ECO:0007669"/>
    <property type="project" value="UniProtKB-KW"/>
</dbReference>
<sequence length="968" mass="107994">MPPVSESDTNKMSQKASARADGKRKRVEIDLTASDDDLDAPAKMPKNASEQNARNRGRMDQPGVTGARVPYATPPTSSASRGRYESVNGTPSSSLQQHSQPERDSWQQHGITEDDFNEIISSSQQDTDYLHQYGELATKVVGVQYYRGYANSGEQILIRREPSNPYDSNAIRVDDVQGTQIGHIPRGMASKLAKYLDNRWLHLEGQLAGEIGQFDCPLTVQMYGPDPNSDEGKRLRGRMGADKLSTKTVQDAEKRRREEEKERLAAARRAAAMAPGKYSSQSAPAGGSQQQFDMSALLEASQRVNPREINEATDKLGFSEQELMDMPQAPKPGGIQTNMLPYQLQALQWLLDQENPRQPGSSARDSVQLWTKTQNRYTNLATNFTTGTAPQLASGGILADDMGLGKTLEMISLIVADAEKSGRGTTLIVAPLSVMSNWSGQISSHVKENHMLSVYTYHAAGRVDMKAADFEKHDVVLTTYQTLTADYMPRGSSKTPEAKLRSKGLYSVAWRRVILDEGHTVRNAKSKGTLAVTALTARSRWVLTGTPIVNSLGDLFSLLRFIQITGGLEQSEMFSRVLTRPYNKGQESAVVLLKLIMKAFTLRRRKDVDFIDLKLPVLDEFVQRIDFTQKERERYEALNQEAHGLVKKYEKSSNNGTKNATDAYQHLLEVLLRMRQCCNHWQMCGERVTKLMAQLQEAKTVDLNDENKKALQHVLQVQIESQEDCAICLETLHNPVITTCGHFFGMECISKVIETQHKCPMCRAELKDESVLVSPAVEGGEQAQDDDLDLAQSSSKLERLVNILGATREGKAAGKTVIFSQWTRFLDIVQARIEKEGYKFCRLDGTMSAKNRDDCLRALEQDDETTVMLASLQVCAVGLNLTAANNVILADTWWAPAIEDQAVDRVHRLGQKKQCRVFRLVMDGTIEERTLEVQAEKRKLMRIAFSEKGSKRDKARSGRLGDIKKLLA</sequence>
<dbReference type="GO" id="GO:0005524">
    <property type="term" value="F:ATP binding"/>
    <property type="evidence" value="ECO:0007669"/>
    <property type="project" value="UniProtKB-KW"/>
</dbReference>
<evidence type="ECO:0000256" key="5">
    <source>
        <dbReference type="ARBA" id="ARBA00022771"/>
    </source>
</evidence>
<dbReference type="Proteomes" id="UP001296104">
    <property type="component" value="Unassembled WGS sequence"/>
</dbReference>
<comment type="caution">
    <text evidence="17">The sequence shown here is derived from an EMBL/GenBank/DDBJ whole genome shotgun (WGS) entry which is preliminary data.</text>
</comment>
<evidence type="ECO:0000256" key="12">
    <source>
        <dbReference type="SAM" id="Coils"/>
    </source>
</evidence>
<organism evidence="17 18">
    <name type="scientific">Lecanosticta acicola</name>
    <dbReference type="NCBI Taxonomy" id="111012"/>
    <lineage>
        <taxon>Eukaryota</taxon>
        <taxon>Fungi</taxon>
        <taxon>Dikarya</taxon>
        <taxon>Ascomycota</taxon>
        <taxon>Pezizomycotina</taxon>
        <taxon>Dothideomycetes</taxon>
        <taxon>Dothideomycetidae</taxon>
        <taxon>Mycosphaerellales</taxon>
        <taxon>Mycosphaerellaceae</taxon>
        <taxon>Lecanosticta</taxon>
    </lineage>
</organism>
<feature type="region of interest" description="Disordered" evidence="13">
    <location>
        <begin position="225"/>
        <end position="264"/>
    </location>
</feature>
<evidence type="ECO:0000259" key="16">
    <source>
        <dbReference type="PROSITE" id="PS51194"/>
    </source>
</evidence>
<feature type="compositionally biased region" description="Polar residues" evidence="13">
    <location>
        <begin position="87"/>
        <end position="99"/>
    </location>
</feature>
<feature type="domain" description="RING-type" evidence="14">
    <location>
        <begin position="725"/>
        <end position="763"/>
    </location>
</feature>
<keyword evidence="10" id="KW-0539">Nucleus</keyword>
<dbReference type="AlphaFoldDB" id="A0AAI8Z2D0"/>
<dbReference type="InterPro" id="IPR027417">
    <property type="entry name" value="P-loop_NTPase"/>
</dbReference>
<dbReference type="InterPro" id="IPR014905">
    <property type="entry name" value="HIRAN"/>
</dbReference>
<accession>A0AAI8Z2D0</accession>
<dbReference type="Pfam" id="PF00176">
    <property type="entry name" value="SNF2-rel_dom"/>
    <property type="match status" value="1"/>
</dbReference>
<dbReference type="SMART" id="SM00487">
    <property type="entry name" value="DEXDc"/>
    <property type="match status" value="1"/>
</dbReference>
<feature type="region of interest" description="Disordered" evidence="13">
    <location>
        <begin position="1"/>
        <end position="107"/>
    </location>
</feature>
<keyword evidence="12" id="KW-0175">Coiled coil</keyword>
<dbReference type="SUPFAM" id="SSF52540">
    <property type="entry name" value="P-loop containing nucleoside triphosphate hydrolases"/>
    <property type="match status" value="2"/>
</dbReference>
<dbReference type="Gene3D" id="3.40.50.300">
    <property type="entry name" value="P-loop containing nucleotide triphosphate hydrolases"/>
    <property type="match status" value="1"/>
</dbReference>
<dbReference type="InterPro" id="IPR038718">
    <property type="entry name" value="SNF2-like_sf"/>
</dbReference>
<evidence type="ECO:0000256" key="4">
    <source>
        <dbReference type="ARBA" id="ARBA00022741"/>
    </source>
</evidence>
<dbReference type="EMBL" id="CAVMBE010000045">
    <property type="protein sequence ID" value="CAK4031216.1"/>
    <property type="molecule type" value="Genomic_DNA"/>
</dbReference>
<dbReference type="CDD" id="cd18793">
    <property type="entry name" value="SF2_C_SNF"/>
    <property type="match status" value="1"/>
</dbReference>
<feature type="domain" description="Helicase C-terminal" evidence="16">
    <location>
        <begin position="796"/>
        <end position="951"/>
    </location>
</feature>
<dbReference type="SMART" id="SM00184">
    <property type="entry name" value="RING"/>
    <property type="match status" value="1"/>
</dbReference>
<dbReference type="Pfam" id="PF08797">
    <property type="entry name" value="HIRAN"/>
    <property type="match status" value="1"/>
</dbReference>
<dbReference type="PROSITE" id="PS50089">
    <property type="entry name" value="ZF_RING_2"/>
    <property type="match status" value="1"/>
</dbReference>
<keyword evidence="9" id="KW-0067">ATP-binding</keyword>
<keyword evidence="18" id="KW-1185">Reference proteome</keyword>
<dbReference type="PROSITE" id="PS51194">
    <property type="entry name" value="HELICASE_CTER"/>
    <property type="match status" value="1"/>
</dbReference>
<keyword evidence="8" id="KW-0862">Zinc</keyword>
<dbReference type="InterPro" id="IPR001841">
    <property type="entry name" value="Znf_RING"/>
</dbReference>
<comment type="similarity">
    <text evidence="2">Belongs to the SNF2/RAD54 helicase family.</text>
</comment>
<dbReference type="GO" id="GO:0005634">
    <property type="term" value="C:nucleus"/>
    <property type="evidence" value="ECO:0007669"/>
    <property type="project" value="UniProtKB-SubCell"/>
</dbReference>
<dbReference type="GO" id="GO:0008094">
    <property type="term" value="F:ATP-dependent activity, acting on DNA"/>
    <property type="evidence" value="ECO:0007669"/>
    <property type="project" value="TreeGrafter"/>
</dbReference>
<reference evidence="17" key="1">
    <citation type="submission" date="2023-11" db="EMBL/GenBank/DDBJ databases">
        <authorList>
            <person name="Alioto T."/>
            <person name="Alioto T."/>
            <person name="Gomez Garrido J."/>
        </authorList>
    </citation>
    <scope>NUCLEOTIDE SEQUENCE</scope>
</reference>
<dbReference type="SUPFAM" id="SSF57850">
    <property type="entry name" value="RING/U-box"/>
    <property type="match status" value="1"/>
</dbReference>
<dbReference type="GO" id="GO:0003676">
    <property type="term" value="F:nucleic acid binding"/>
    <property type="evidence" value="ECO:0007669"/>
    <property type="project" value="InterPro"/>
</dbReference>
<evidence type="ECO:0000256" key="2">
    <source>
        <dbReference type="ARBA" id="ARBA00007025"/>
    </source>
</evidence>
<feature type="domain" description="Helicase ATP-binding" evidence="15">
    <location>
        <begin position="387"/>
        <end position="565"/>
    </location>
</feature>
<dbReference type="GO" id="GO:0008270">
    <property type="term" value="F:zinc ion binding"/>
    <property type="evidence" value="ECO:0007669"/>
    <property type="project" value="UniProtKB-KW"/>
</dbReference>
<protein>
    <submittedName>
        <fullName evidence="17">Related to helicase-like transcription factor</fullName>
    </submittedName>
</protein>
<dbReference type="InterPro" id="IPR000330">
    <property type="entry name" value="SNF2_N"/>
</dbReference>
<evidence type="ECO:0000256" key="13">
    <source>
        <dbReference type="SAM" id="MobiDB-lite"/>
    </source>
</evidence>
<comment type="subcellular location">
    <subcellularLocation>
        <location evidence="1">Nucleus</location>
    </subcellularLocation>
</comment>
<proteinExistence type="inferred from homology"/>
<dbReference type="Gene3D" id="3.40.50.10810">
    <property type="entry name" value="Tandem AAA-ATPase domain"/>
    <property type="match status" value="1"/>
</dbReference>
<feature type="coiled-coil region" evidence="12">
    <location>
        <begin position="618"/>
        <end position="655"/>
    </location>
</feature>
<dbReference type="GO" id="GO:0016818">
    <property type="term" value="F:hydrolase activity, acting on acid anhydrides, in phosphorus-containing anhydrides"/>
    <property type="evidence" value="ECO:0007669"/>
    <property type="project" value="InterPro"/>
</dbReference>
<dbReference type="SMART" id="SM00490">
    <property type="entry name" value="HELICc"/>
    <property type="match status" value="1"/>
</dbReference>
<evidence type="ECO:0000256" key="7">
    <source>
        <dbReference type="ARBA" id="ARBA00022806"/>
    </source>
</evidence>
<keyword evidence="5 11" id="KW-0863">Zinc-finger</keyword>
<feature type="compositionally biased region" description="Polar residues" evidence="13">
    <location>
        <begin position="1"/>
        <end position="16"/>
    </location>
</feature>
<dbReference type="PROSITE" id="PS51192">
    <property type="entry name" value="HELICASE_ATP_BIND_1"/>
    <property type="match status" value="1"/>
</dbReference>
<keyword evidence="3" id="KW-0479">Metal-binding</keyword>
<dbReference type="Pfam" id="PF00271">
    <property type="entry name" value="Helicase_C"/>
    <property type="match status" value="1"/>
</dbReference>
<gene>
    <name evidence="17" type="ORF">LECACI_7A006374</name>
</gene>
<keyword evidence="7 17" id="KW-0347">Helicase</keyword>
<evidence type="ECO:0000256" key="10">
    <source>
        <dbReference type="ARBA" id="ARBA00023242"/>
    </source>
</evidence>
<keyword evidence="4" id="KW-0547">Nucleotide-binding</keyword>
<evidence type="ECO:0000259" key="15">
    <source>
        <dbReference type="PROSITE" id="PS51192"/>
    </source>
</evidence>
<keyword evidence="6" id="KW-0378">Hydrolase</keyword>
<dbReference type="Gene3D" id="3.30.70.2330">
    <property type="match status" value="1"/>
</dbReference>
<evidence type="ECO:0000313" key="17">
    <source>
        <dbReference type="EMBL" id="CAK4031216.1"/>
    </source>
</evidence>
<feature type="compositionally biased region" description="Basic and acidic residues" evidence="13">
    <location>
        <begin position="230"/>
        <end position="264"/>
    </location>
</feature>
<dbReference type="PANTHER" id="PTHR45626">
    <property type="entry name" value="TRANSCRIPTION TERMINATION FACTOR 2-RELATED"/>
    <property type="match status" value="1"/>
</dbReference>
<dbReference type="InterPro" id="IPR050628">
    <property type="entry name" value="SNF2_RAD54_helicase_TF"/>
</dbReference>
<dbReference type="Gene3D" id="3.30.40.10">
    <property type="entry name" value="Zinc/RING finger domain, C3HC4 (zinc finger)"/>
    <property type="match status" value="1"/>
</dbReference>
<dbReference type="SMART" id="SM00910">
    <property type="entry name" value="HIRAN"/>
    <property type="match status" value="1"/>
</dbReference>
<dbReference type="GO" id="GO:0006281">
    <property type="term" value="P:DNA repair"/>
    <property type="evidence" value="ECO:0007669"/>
    <property type="project" value="TreeGrafter"/>
</dbReference>
<dbReference type="InterPro" id="IPR013083">
    <property type="entry name" value="Znf_RING/FYVE/PHD"/>
</dbReference>
<dbReference type="InterPro" id="IPR014001">
    <property type="entry name" value="Helicase_ATP-bd"/>
</dbReference>
<dbReference type="InterPro" id="IPR049730">
    <property type="entry name" value="SNF2/RAD54-like_C"/>
</dbReference>
<evidence type="ECO:0000259" key="14">
    <source>
        <dbReference type="PROSITE" id="PS50089"/>
    </source>
</evidence>
<dbReference type="Pfam" id="PF13639">
    <property type="entry name" value="zf-RING_2"/>
    <property type="match status" value="1"/>
</dbReference>
<evidence type="ECO:0000313" key="18">
    <source>
        <dbReference type="Proteomes" id="UP001296104"/>
    </source>
</evidence>
<evidence type="ECO:0000256" key="8">
    <source>
        <dbReference type="ARBA" id="ARBA00022833"/>
    </source>
</evidence>
<dbReference type="PANTHER" id="PTHR45626:SF11">
    <property type="entry name" value="FAMILY HELICASE, PUTATIVE (AFU_ORTHOLOGUE AFUA_5G06590)-RELATED"/>
    <property type="match status" value="1"/>
</dbReference>